<dbReference type="Proteomes" id="UP001138802">
    <property type="component" value="Unassembled WGS sequence"/>
</dbReference>
<gene>
    <name evidence="1" type="ORF">CKO25_10635</name>
</gene>
<dbReference type="AlphaFoldDB" id="A0A9X0WIX0"/>
<evidence type="ECO:0000313" key="2">
    <source>
        <dbReference type="Proteomes" id="UP001138802"/>
    </source>
</evidence>
<dbReference type="EMBL" id="NRSD01000009">
    <property type="protein sequence ID" value="MBK1645099.1"/>
    <property type="molecule type" value="Genomic_DNA"/>
</dbReference>
<protein>
    <submittedName>
        <fullName evidence="1">Uncharacterized protein</fullName>
    </submittedName>
</protein>
<comment type="caution">
    <text evidence="1">The sequence shown here is derived from an EMBL/GenBank/DDBJ whole genome shotgun (WGS) entry which is preliminary data.</text>
</comment>
<name>A0A9X0WIX0_9GAMM</name>
<evidence type="ECO:0000313" key="1">
    <source>
        <dbReference type="EMBL" id="MBK1645099.1"/>
    </source>
</evidence>
<proteinExistence type="predicted"/>
<organism evidence="1 2">
    <name type="scientific">Thiocapsa imhoffii</name>
    <dbReference type="NCBI Taxonomy" id="382777"/>
    <lineage>
        <taxon>Bacteria</taxon>
        <taxon>Pseudomonadati</taxon>
        <taxon>Pseudomonadota</taxon>
        <taxon>Gammaproteobacteria</taxon>
        <taxon>Chromatiales</taxon>
        <taxon>Chromatiaceae</taxon>
        <taxon>Thiocapsa</taxon>
    </lineage>
</organism>
<accession>A0A9X0WIX0</accession>
<reference evidence="1 2" key="1">
    <citation type="journal article" date="2020" name="Microorganisms">
        <title>Osmotic Adaptation and Compatible Solute Biosynthesis of Phototrophic Bacteria as Revealed from Genome Analyses.</title>
        <authorList>
            <person name="Imhoff J.F."/>
            <person name="Rahn T."/>
            <person name="Kunzel S."/>
            <person name="Keller A."/>
            <person name="Neulinger S.C."/>
        </authorList>
    </citation>
    <scope>NUCLEOTIDE SEQUENCE [LARGE SCALE GENOMIC DNA]</scope>
    <source>
        <strain evidence="1 2">DSM 21303</strain>
    </source>
</reference>
<sequence length="96" mass="10846">MLREINGSCARIGFAAQACSIDFCDSDLHSGKGRFVAYVRSDKPETFVSHFIQTTDRGLKYSGLLVLHRLENMGFRMSIGEKLALFKNKSRNRSSR</sequence>
<keyword evidence="2" id="KW-1185">Reference proteome</keyword>